<evidence type="ECO:0000259" key="2">
    <source>
        <dbReference type="PROSITE" id="PS50263"/>
    </source>
</evidence>
<dbReference type="InterPro" id="IPR003010">
    <property type="entry name" value="C-N_Hydrolase"/>
</dbReference>
<dbReference type="Proteomes" id="UP000199205">
    <property type="component" value="Unassembled WGS sequence"/>
</dbReference>
<gene>
    <name evidence="3" type="ORF">GA0061101_11747</name>
</gene>
<keyword evidence="3" id="KW-0378">Hydrolase</keyword>
<keyword evidence="1" id="KW-1133">Transmembrane helix</keyword>
<feature type="transmembrane region" description="Helical" evidence="1">
    <location>
        <begin position="84"/>
        <end position="102"/>
    </location>
</feature>
<dbReference type="AlphaFoldDB" id="A0A1C3WUG9"/>
<dbReference type="SUPFAM" id="SSF56317">
    <property type="entry name" value="Carbon-nitrogen hydrolase"/>
    <property type="match status" value="1"/>
</dbReference>
<dbReference type="GO" id="GO:0016020">
    <property type="term" value="C:membrane"/>
    <property type="evidence" value="ECO:0007669"/>
    <property type="project" value="InterPro"/>
</dbReference>
<dbReference type="GO" id="GO:0016787">
    <property type="term" value="F:hydrolase activity"/>
    <property type="evidence" value="ECO:0007669"/>
    <property type="project" value="UniProtKB-KW"/>
</dbReference>
<dbReference type="Gene3D" id="3.60.110.10">
    <property type="entry name" value="Carbon-nitrogen hydrolase"/>
    <property type="match status" value="1"/>
</dbReference>
<proteinExistence type="predicted"/>
<feature type="domain" description="CN hydrolase" evidence="2">
    <location>
        <begin position="161"/>
        <end position="366"/>
    </location>
</feature>
<dbReference type="EMBL" id="FMAF01000017">
    <property type="protein sequence ID" value="SCB43394.1"/>
    <property type="molecule type" value="Genomic_DNA"/>
</dbReference>
<keyword evidence="1" id="KW-0472">Membrane</keyword>
<dbReference type="NCBIfam" id="NF010398">
    <property type="entry name" value="PRK13825.1-2"/>
    <property type="match status" value="1"/>
</dbReference>
<feature type="transmembrane region" description="Helical" evidence="1">
    <location>
        <begin position="108"/>
        <end position="129"/>
    </location>
</feature>
<evidence type="ECO:0000313" key="3">
    <source>
        <dbReference type="EMBL" id="SCB43394.1"/>
    </source>
</evidence>
<evidence type="ECO:0000313" key="4">
    <source>
        <dbReference type="Proteomes" id="UP000199205"/>
    </source>
</evidence>
<keyword evidence="1" id="KW-0812">Transmembrane</keyword>
<dbReference type="PIRSF" id="PIRSF017932">
    <property type="entry name" value="Conjugal_transfer_TraB_rhizob"/>
    <property type="match status" value="1"/>
</dbReference>
<dbReference type="InterPro" id="IPR036526">
    <property type="entry name" value="C-N_Hydrolase_sf"/>
</dbReference>
<dbReference type="PROSITE" id="PS50263">
    <property type="entry name" value="CN_HYDROLASE"/>
    <property type="match status" value="1"/>
</dbReference>
<dbReference type="Pfam" id="PF00795">
    <property type="entry name" value="CN_hydrolase"/>
    <property type="match status" value="1"/>
</dbReference>
<name>A0A1C3WUG9_9HYPH</name>
<reference evidence="3 4" key="1">
    <citation type="submission" date="2016-08" db="EMBL/GenBank/DDBJ databases">
        <authorList>
            <person name="Seilhamer J.J."/>
        </authorList>
    </citation>
    <scope>NUCLEOTIDE SEQUENCE [LARGE SCALE GENOMIC DNA]</scope>
    <source>
        <strain evidence="3 4">P1-7</strain>
    </source>
</reference>
<sequence length="366" mass="39454">MLALPVAMFFPLLWAKSPTRVVAAVVSGGYFLAASRGLPQGVANFYASDLWPGLLLWIVASLAFVVVHTTLWTDRPGKGRALRYVAAAVLMAVPPFGIAGWAHPITAAGVLFPGWGWFGLGATAILLVIMTGRRWQIAVAVLGGLYVWSATTWTPSNVPNAWAGVDLELGKNLGRDASLEHHRGLIATVRQVADNGARVVVLPEGALGFWTPTVERYWQGELADSRVIVIAGATVIERAGYDNVLVAISSEGARILYHERMPVPASMWQPWLAWSGRGGGARAGFFTNPVVELGGQRIAPLICYEQLIVWPVLQSMLHRPEIIVAAGNGWWTSGTSIIAIQNASTTAWARLFDLPLVTAFNSQAEE</sequence>
<evidence type="ECO:0000256" key="1">
    <source>
        <dbReference type="SAM" id="Phobius"/>
    </source>
</evidence>
<accession>A0A1C3WUG9</accession>
<protein>
    <submittedName>
        <fullName evidence="3">Carbon-nitrogen hydrolase</fullName>
    </submittedName>
</protein>
<feature type="transmembrane region" description="Helical" evidence="1">
    <location>
        <begin position="54"/>
        <end position="72"/>
    </location>
</feature>
<dbReference type="InterPro" id="IPR016707">
    <property type="entry name" value="Conjugal_tfr_TraB_rhizob"/>
</dbReference>
<organism evidence="3 4">
    <name type="scientific">Rhizobium lusitanum</name>
    <dbReference type="NCBI Taxonomy" id="293958"/>
    <lineage>
        <taxon>Bacteria</taxon>
        <taxon>Pseudomonadati</taxon>
        <taxon>Pseudomonadota</taxon>
        <taxon>Alphaproteobacteria</taxon>
        <taxon>Hyphomicrobiales</taxon>
        <taxon>Rhizobiaceae</taxon>
        <taxon>Rhizobium/Agrobacterium group</taxon>
        <taxon>Rhizobium</taxon>
    </lineage>
</organism>